<protein>
    <submittedName>
        <fullName evidence="2">Uncharacterized protein</fullName>
    </submittedName>
</protein>
<dbReference type="RefSeq" id="WP_170821200.1">
    <property type="nucleotide sequence ID" value="NZ_JAAOXG010000018.1"/>
</dbReference>
<accession>A0ABX1VP45</accession>
<organism evidence="2 3">
    <name type="scientific">Lacrimispora defluvii</name>
    <dbReference type="NCBI Taxonomy" id="2719233"/>
    <lineage>
        <taxon>Bacteria</taxon>
        <taxon>Bacillati</taxon>
        <taxon>Bacillota</taxon>
        <taxon>Clostridia</taxon>
        <taxon>Lachnospirales</taxon>
        <taxon>Lachnospiraceae</taxon>
        <taxon>Lacrimispora</taxon>
    </lineage>
</organism>
<evidence type="ECO:0000313" key="2">
    <source>
        <dbReference type="EMBL" id="NNJ29988.1"/>
    </source>
</evidence>
<reference evidence="2 3" key="1">
    <citation type="submission" date="2020-03" db="EMBL/GenBank/DDBJ databases">
        <title>Genome Sequence of industrial isolate, B5A.</title>
        <authorList>
            <person name="Sharma S."/>
            <person name="Patil P.B."/>
            <person name="Korpole S."/>
        </authorList>
    </citation>
    <scope>NUCLEOTIDE SEQUENCE [LARGE SCALE GENOMIC DNA]</scope>
    <source>
        <strain evidence="2 3">PI-S10-B5A</strain>
    </source>
</reference>
<dbReference type="Proteomes" id="UP000539052">
    <property type="component" value="Unassembled WGS sequence"/>
</dbReference>
<evidence type="ECO:0000256" key="1">
    <source>
        <dbReference type="SAM" id="MobiDB-lite"/>
    </source>
</evidence>
<comment type="caution">
    <text evidence="2">The sequence shown here is derived from an EMBL/GenBank/DDBJ whole genome shotgun (WGS) entry which is preliminary data.</text>
</comment>
<sequence>MKSDKKMFIIVPLLVLCLICASYVITTKFITSNNNSVPAEESASTTAEQEEVSSAPESAASYSAVPESATGIPVESTEKATGDASKIQDIISDQTTSVFDGAVGERNIGMAIYRNGSELTASLFTANEEDPETKLLGTLNRDSSSFVLTSEDGSITFEGSLSPDTSKGDRLTGSFKNTTDQSEHEFHLTLSHSVGSPLEGRYPLVNADAADVENFARQIKLNIMEDKRQEFADLINYPINVTINNKKTGINSSEEFIQHYNDIITSDFKNKLSDSYTKYLFSNSMGVMLGDGEIWFDKFHDQGFRIYAINN</sequence>
<name>A0ABX1VP45_9FIRM</name>
<evidence type="ECO:0000313" key="3">
    <source>
        <dbReference type="Proteomes" id="UP000539052"/>
    </source>
</evidence>
<gene>
    <name evidence="2" type="ORF">G9470_09320</name>
</gene>
<keyword evidence="3" id="KW-1185">Reference proteome</keyword>
<feature type="compositionally biased region" description="Low complexity" evidence="1">
    <location>
        <begin position="36"/>
        <end position="69"/>
    </location>
</feature>
<feature type="region of interest" description="Disordered" evidence="1">
    <location>
        <begin position="35"/>
        <end position="83"/>
    </location>
</feature>
<dbReference type="EMBL" id="JAAOXG010000018">
    <property type="protein sequence ID" value="NNJ29988.1"/>
    <property type="molecule type" value="Genomic_DNA"/>
</dbReference>
<proteinExistence type="predicted"/>